<evidence type="ECO:0000256" key="2">
    <source>
        <dbReference type="ARBA" id="ARBA00023125"/>
    </source>
</evidence>
<dbReference type="GO" id="GO:0003677">
    <property type="term" value="F:DNA binding"/>
    <property type="evidence" value="ECO:0007669"/>
    <property type="project" value="UniProtKB-KW"/>
</dbReference>
<dbReference type="Pfam" id="PF07729">
    <property type="entry name" value="FCD"/>
    <property type="match status" value="1"/>
</dbReference>
<keyword evidence="2" id="KW-0238">DNA-binding</keyword>
<comment type="caution">
    <text evidence="5">The sequence shown here is derived from an EMBL/GenBank/DDBJ whole genome shotgun (WGS) entry which is preliminary data.</text>
</comment>
<feature type="domain" description="HTH gntR-type" evidence="4">
    <location>
        <begin position="23"/>
        <end position="90"/>
    </location>
</feature>
<dbReference type="Proteomes" id="UP000241848">
    <property type="component" value="Unassembled WGS sequence"/>
</dbReference>
<dbReference type="GO" id="GO:0003700">
    <property type="term" value="F:DNA-binding transcription factor activity"/>
    <property type="evidence" value="ECO:0007669"/>
    <property type="project" value="InterPro"/>
</dbReference>
<proteinExistence type="predicted"/>
<evidence type="ECO:0000313" key="5">
    <source>
        <dbReference type="EMBL" id="PSR23259.1"/>
    </source>
</evidence>
<dbReference type="PANTHER" id="PTHR43537:SF24">
    <property type="entry name" value="GLUCONATE OPERON TRANSCRIPTIONAL REPRESSOR"/>
    <property type="match status" value="1"/>
</dbReference>
<dbReference type="SUPFAM" id="SSF46785">
    <property type="entry name" value="Winged helix' DNA-binding domain"/>
    <property type="match status" value="1"/>
</dbReference>
<dbReference type="Pfam" id="PF00392">
    <property type="entry name" value="GntR"/>
    <property type="match status" value="1"/>
</dbReference>
<organism evidence="5 6">
    <name type="scientific">Sulfobacillus acidophilus</name>
    <dbReference type="NCBI Taxonomy" id="53633"/>
    <lineage>
        <taxon>Bacteria</taxon>
        <taxon>Bacillati</taxon>
        <taxon>Bacillota</taxon>
        <taxon>Clostridia</taxon>
        <taxon>Eubacteriales</taxon>
        <taxon>Clostridiales Family XVII. Incertae Sedis</taxon>
        <taxon>Sulfobacillus</taxon>
    </lineage>
</organism>
<keyword evidence="3" id="KW-0804">Transcription</keyword>
<accession>A0A2T2WLZ5</accession>
<dbReference type="Gene3D" id="1.20.120.530">
    <property type="entry name" value="GntR ligand-binding domain-like"/>
    <property type="match status" value="1"/>
</dbReference>
<dbReference type="InterPro" id="IPR000524">
    <property type="entry name" value="Tscrpt_reg_HTH_GntR"/>
</dbReference>
<dbReference type="PANTHER" id="PTHR43537">
    <property type="entry name" value="TRANSCRIPTIONAL REGULATOR, GNTR FAMILY"/>
    <property type="match status" value="1"/>
</dbReference>
<dbReference type="AlphaFoldDB" id="A0A2T2WLZ5"/>
<name>A0A2T2WLZ5_9FIRM</name>
<evidence type="ECO:0000256" key="3">
    <source>
        <dbReference type="ARBA" id="ARBA00023163"/>
    </source>
</evidence>
<reference evidence="5 6" key="1">
    <citation type="journal article" date="2014" name="BMC Genomics">
        <title>Comparison of environmental and isolate Sulfobacillus genomes reveals diverse carbon, sulfur, nitrogen, and hydrogen metabolisms.</title>
        <authorList>
            <person name="Justice N.B."/>
            <person name="Norman A."/>
            <person name="Brown C.T."/>
            <person name="Singh A."/>
            <person name="Thomas B.C."/>
            <person name="Banfield J.F."/>
        </authorList>
    </citation>
    <scope>NUCLEOTIDE SEQUENCE [LARGE SCALE GENOMIC DNA]</scope>
    <source>
        <strain evidence="5">AMDSBA3</strain>
    </source>
</reference>
<dbReference type="EMBL" id="PXYV01000007">
    <property type="protein sequence ID" value="PSR23259.1"/>
    <property type="molecule type" value="Genomic_DNA"/>
</dbReference>
<sequence length="230" mass="26112">MSQITFHGKAGDCHMVLSPIEHVGLAEETYSRLRDAIFAGEFQPTDKLDIPHLAELFGISKQPVKDAVARLNTEGLVVIVPRKGTYVRPVTKEDAVNILNARLMMETWAISHAHPISPSTLETMAQIIETMQIAIRAPEFDFGSYNESDMQFHEQLVMLAENPEILRSYKALHSHYVTARYYYKRLDKSIASDDDHRQIWECLSKHELAEACSIVEHHIQTGIDGIVRML</sequence>
<gene>
    <name evidence="5" type="ORF">C7B45_03980</name>
</gene>
<dbReference type="InterPro" id="IPR036390">
    <property type="entry name" value="WH_DNA-bd_sf"/>
</dbReference>
<evidence type="ECO:0000259" key="4">
    <source>
        <dbReference type="PROSITE" id="PS50949"/>
    </source>
</evidence>
<dbReference type="InterPro" id="IPR011711">
    <property type="entry name" value="GntR_C"/>
</dbReference>
<dbReference type="InterPro" id="IPR036388">
    <property type="entry name" value="WH-like_DNA-bd_sf"/>
</dbReference>
<evidence type="ECO:0000256" key="1">
    <source>
        <dbReference type="ARBA" id="ARBA00023015"/>
    </source>
</evidence>
<protein>
    <recommendedName>
        <fullName evidence="4">HTH gntR-type domain-containing protein</fullName>
    </recommendedName>
</protein>
<keyword evidence="1" id="KW-0805">Transcription regulation</keyword>
<dbReference type="SMART" id="SM00895">
    <property type="entry name" value="FCD"/>
    <property type="match status" value="1"/>
</dbReference>
<evidence type="ECO:0000313" key="6">
    <source>
        <dbReference type="Proteomes" id="UP000241848"/>
    </source>
</evidence>
<dbReference type="Gene3D" id="1.10.10.10">
    <property type="entry name" value="Winged helix-like DNA-binding domain superfamily/Winged helix DNA-binding domain"/>
    <property type="match status" value="1"/>
</dbReference>
<dbReference type="PROSITE" id="PS50949">
    <property type="entry name" value="HTH_GNTR"/>
    <property type="match status" value="1"/>
</dbReference>
<dbReference type="SMART" id="SM00345">
    <property type="entry name" value="HTH_GNTR"/>
    <property type="match status" value="1"/>
</dbReference>
<dbReference type="SUPFAM" id="SSF48008">
    <property type="entry name" value="GntR ligand-binding domain-like"/>
    <property type="match status" value="1"/>
</dbReference>
<dbReference type="InterPro" id="IPR008920">
    <property type="entry name" value="TF_FadR/GntR_C"/>
</dbReference>
<dbReference type="CDD" id="cd07377">
    <property type="entry name" value="WHTH_GntR"/>
    <property type="match status" value="1"/>
</dbReference>